<evidence type="ECO:0000313" key="2">
    <source>
        <dbReference type="EMBL" id="MBB4702454.1"/>
    </source>
</evidence>
<keyword evidence="1" id="KW-1133">Transmembrane helix</keyword>
<feature type="transmembrane region" description="Helical" evidence="1">
    <location>
        <begin position="36"/>
        <end position="59"/>
    </location>
</feature>
<evidence type="ECO:0000256" key="1">
    <source>
        <dbReference type="SAM" id="Phobius"/>
    </source>
</evidence>
<dbReference type="RefSeq" id="WP_184882230.1">
    <property type="nucleotide sequence ID" value="NZ_BOOV01000033.1"/>
</dbReference>
<name>A0A7W7D9H8_9ACTN</name>
<dbReference type="EMBL" id="JACHND010000001">
    <property type="protein sequence ID" value="MBB4702454.1"/>
    <property type="molecule type" value="Genomic_DNA"/>
</dbReference>
<accession>A0A7W7D9H8</accession>
<gene>
    <name evidence="2" type="ORF">BJ982_003998</name>
</gene>
<sequence>MSRARLVPRGNGRNPIKEEVMVTAATATGVPADRRALPILVAIAVNGLGALTGATVLALSTRRLV</sequence>
<protein>
    <submittedName>
        <fullName evidence="2">Uncharacterized protein</fullName>
    </submittedName>
</protein>
<dbReference type="Proteomes" id="UP000542210">
    <property type="component" value="Unassembled WGS sequence"/>
</dbReference>
<keyword evidence="3" id="KW-1185">Reference proteome</keyword>
<dbReference type="AlphaFoldDB" id="A0A7W7D9H8"/>
<reference evidence="2 3" key="1">
    <citation type="submission" date="2020-08" db="EMBL/GenBank/DDBJ databases">
        <title>Sequencing the genomes of 1000 actinobacteria strains.</title>
        <authorList>
            <person name="Klenk H.-P."/>
        </authorList>
    </citation>
    <scope>NUCLEOTIDE SEQUENCE [LARGE SCALE GENOMIC DNA]</scope>
    <source>
        <strain evidence="2 3">DSM 45784</strain>
    </source>
</reference>
<organism evidence="2 3">
    <name type="scientific">Sphaerisporangium siamense</name>
    <dbReference type="NCBI Taxonomy" id="795645"/>
    <lineage>
        <taxon>Bacteria</taxon>
        <taxon>Bacillati</taxon>
        <taxon>Actinomycetota</taxon>
        <taxon>Actinomycetes</taxon>
        <taxon>Streptosporangiales</taxon>
        <taxon>Streptosporangiaceae</taxon>
        <taxon>Sphaerisporangium</taxon>
    </lineage>
</organism>
<evidence type="ECO:0000313" key="3">
    <source>
        <dbReference type="Proteomes" id="UP000542210"/>
    </source>
</evidence>
<comment type="caution">
    <text evidence="2">The sequence shown here is derived from an EMBL/GenBank/DDBJ whole genome shotgun (WGS) entry which is preliminary data.</text>
</comment>
<keyword evidence="1" id="KW-0472">Membrane</keyword>
<proteinExistence type="predicted"/>
<keyword evidence="1" id="KW-0812">Transmembrane</keyword>